<proteinExistence type="predicted"/>
<reference evidence="2 3" key="1">
    <citation type="submission" date="2017-09" db="EMBL/GenBank/DDBJ databases">
        <title>Depth-based differentiation of microbial function through sediment-hosted aquifers and enrichment of novel symbionts in the deep terrestrial subsurface.</title>
        <authorList>
            <person name="Probst A.J."/>
            <person name="Ladd B."/>
            <person name="Jarett J.K."/>
            <person name="Geller-Mcgrath D.E."/>
            <person name="Sieber C.M."/>
            <person name="Emerson J.B."/>
            <person name="Anantharaman K."/>
            <person name="Thomas B.C."/>
            <person name="Malmstrom R."/>
            <person name="Stieglmeier M."/>
            <person name="Klingl A."/>
            <person name="Woyke T."/>
            <person name="Ryan C.M."/>
            <person name="Banfield J.F."/>
        </authorList>
    </citation>
    <scope>NUCLEOTIDE SEQUENCE [LARGE SCALE GENOMIC DNA]</scope>
    <source>
        <strain evidence="2">CG11_big_fil_rev_8_21_14_0_20_44_10</strain>
    </source>
</reference>
<sequence>MKKTRLLEPLGFDEKTEKVYRALLSLADAPASRIAKEAGFKRTSVYHLLEYLVSIGLASSYTSRGTRRYFAESPIRLKSFFEQKMILAQRLVPLLQKDVNQSRGRAVLRIFEGVKGITSISEESLEAKEKIILSIGSSTKFLEFVGGKQGYGERRRKKGIYVRALRFKDDRPEVGSGHLHEVRILPEGLKFPGLILIFDKKVGIILFEGNGLGFVVESEAFSRMAKSIFEWLWISYAVDI</sequence>
<feature type="domain" description="Transcription regulator TrmB N-terminal" evidence="1">
    <location>
        <begin position="7"/>
        <end position="71"/>
    </location>
</feature>
<accession>A0A2H0KQS2</accession>
<dbReference type="InterPro" id="IPR036388">
    <property type="entry name" value="WH-like_DNA-bd_sf"/>
</dbReference>
<dbReference type="Pfam" id="PF01978">
    <property type="entry name" value="TrmB"/>
    <property type="match status" value="1"/>
</dbReference>
<protein>
    <recommendedName>
        <fullName evidence="1">Transcription regulator TrmB N-terminal domain-containing protein</fullName>
    </recommendedName>
</protein>
<dbReference type="Proteomes" id="UP000231550">
    <property type="component" value="Unassembled WGS sequence"/>
</dbReference>
<gene>
    <name evidence="2" type="ORF">COV85_02100</name>
</gene>
<dbReference type="SUPFAM" id="SSF46785">
    <property type="entry name" value="Winged helix' DNA-binding domain"/>
    <property type="match status" value="1"/>
</dbReference>
<dbReference type="EMBL" id="PCVN01000051">
    <property type="protein sequence ID" value="PIQ74457.1"/>
    <property type="molecule type" value="Genomic_DNA"/>
</dbReference>
<dbReference type="AlphaFoldDB" id="A0A2H0KQS2"/>
<name>A0A2H0KQS2_9BACT</name>
<dbReference type="PANTHER" id="PTHR34293:SF1">
    <property type="entry name" value="HTH-TYPE TRANSCRIPTIONAL REGULATOR TRMBL2"/>
    <property type="match status" value="1"/>
</dbReference>
<dbReference type="InterPro" id="IPR051797">
    <property type="entry name" value="TrmB-like"/>
</dbReference>
<evidence type="ECO:0000313" key="2">
    <source>
        <dbReference type="EMBL" id="PIQ74457.1"/>
    </source>
</evidence>
<dbReference type="PANTHER" id="PTHR34293">
    <property type="entry name" value="HTH-TYPE TRANSCRIPTIONAL REGULATOR TRMBL2"/>
    <property type="match status" value="1"/>
</dbReference>
<evidence type="ECO:0000259" key="1">
    <source>
        <dbReference type="Pfam" id="PF01978"/>
    </source>
</evidence>
<dbReference type="InterPro" id="IPR002831">
    <property type="entry name" value="Tscrpt_reg_TrmB_N"/>
</dbReference>
<dbReference type="Gene3D" id="1.10.10.10">
    <property type="entry name" value="Winged helix-like DNA-binding domain superfamily/Winged helix DNA-binding domain"/>
    <property type="match status" value="1"/>
</dbReference>
<dbReference type="InterPro" id="IPR036390">
    <property type="entry name" value="WH_DNA-bd_sf"/>
</dbReference>
<evidence type="ECO:0000313" key="3">
    <source>
        <dbReference type="Proteomes" id="UP000231550"/>
    </source>
</evidence>
<comment type="caution">
    <text evidence="2">The sequence shown here is derived from an EMBL/GenBank/DDBJ whole genome shotgun (WGS) entry which is preliminary data.</text>
</comment>
<organism evidence="2 3">
    <name type="scientific">Candidatus Portnoybacteria bacterium CG11_big_fil_rev_8_21_14_0_20_44_10</name>
    <dbReference type="NCBI Taxonomy" id="1974818"/>
    <lineage>
        <taxon>Bacteria</taxon>
        <taxon>Candidatus Portnoyibacteriota</taxon>
    </lineage>
</organism>